<proteinExistence type="predicted"/>
<evidence type="ECO:0000313" key="2">
    <source>
        <dbReference type="Proteomes" id="UP000054099"/>
    </source>
</evidence>
<sequence length="628" mass="70531">MQKVNDSMCLKMNRDTFIIPDSNQGVSVRNNEKSLRMEGSTIDRWLERLTPMLDGTRTLQAITNGLPEAFQDQVYKIAHILYENGFARDVSQSTPHQLSDTVLSQYASQIEYLDQIRNSGAYRFQVYRQTKAAVLGADSLLPSLVQSLIQSGQPGFTIILTASQQSLQPFLREIIEEAAKKDSESNIILMQSSNKDWSKELKPYDSVLYSSHGSDLTELRTLHSLCKKQGKTFLPVTISNGLAFAGPVVTAKSEVSWESAFRRIHQRRGQATPTSPSQTACALLANVAVFEWFKEVTGVYEGRKDTSFYQLNLETLEGTWQPFLPHPLVNGRVSAQPIENPAECLETRAHQPTNLHPLFLQITSTDAGIFHVWEEADLSQLPLSQCKVQVADPSSEGPSKLFPELVCSGLTHEEARLEAGLFGLEQYISNYENEFFGENRSFYWGAGIGQTAEEGMGRALQNALHEVFQKKQDYRVSETPLNLSSLEDERCQFLWQSLKTLKPAPQLFSGEAVLGFPVIWVKGDENWHGSVGLNQKMAVSRALQTALITAQDKEICHFPYGVTASSVTVHKEKQPEFSFNEETWKETFLSALNRLNQKAQFYELQAESFFTEHTKDIYGVVLSGVEQT</sequence>
<evidence type="ECO:0008006" key="3">
    <source>
        <dbReference type="Google" id="ProtNLM"/>
    </source>
</evidence>
<keyword evidence="2" id="KW-1185">Reference proteome</keyword>
<dbReference type="Gene3D" id="3.40.50.720">
    <property type="entry name" value="NAD(P)-binding Rossmann-like Domain"/>
    <property type="match status" value="1"/>
</dbReference>
<dbReference type="OrthoDB" id="2369163at2"/>
<accession>A0A0V8J309</accession>
<dbReference type="RefSeq" id="WP_061974761.1">
    <property type="nucleotide sequence ID" value="NZ_FMAV01000004.1"/>
</dbReference>
<name>A0A0V8J309_9BACL</name>
<evidence type="ECO:0000313" key="1">
    <source>
        <dbReference type="EMBL" id="KSU81104.1"/>
    </source>
</evidence>
<protein>
    <recommendedName>
        <fullName evidence="3">Bacteriocin maturation protein</fullName>
    </recommendedName>
</protein>
<organism evidence="1 2">
    <name type="scientific">Fictibacillus enclensis</name>
    <dbReference type="NCBI Taxonomy" id="1017270"/>
    <lineage>
        <taxon>Bacteria</taxon>
        <taxon>Bacillati</taxon>
        <taxon>Bacillota</taxon>
        <taxon>Bacilli</taxon>
        <taxon>Bacillales</taxon>
        <taxon>Fictibacillaceae</taxon>
        <taxon>Fictibacillus</taxon>
    </lineage>
</organism>
<dbReference type="Proteomes" id="UP000054099">
    <property type="component" value="Unassembled WGS sequence"/>
</dbReference>
<reference evidence="1 2" key="1">
    <citation type="journal article" date="2014" name="Antonie Van Leeuwenhoek">
        <title>Fictibacillus enclensis sp. nov., isolated from marine sediment.</title>
        <authorList>
            <person name="Dastager S.G."/>
            <person name="Mawlankar R."/>
            <person name="Srinivasan K."/>
            <person name="Tang S.K."/>
            <person name="Lee J.C."/>
            <person name="Ramana V.V."/>
            <person name="Shouche Y.S."/>
        </authorList>
    </citation>
    <scope>NUCLEOTIDE SEQUENCE [LARGE SCALE GENOMIC DNA]</scope>
    <source>
        <strain evidence="1 2">NIO-1003</strain>
    </source>
</reference>
<gene>
    <name evidence="1" type="ORF">AS030_19370</name>
</gene>
<dbReference type="AlphaFoldDB" id="A0A0V8J309"/>
<dbReference type="EMBL" id="LNQN01000006">
    <property type="protein sequence ID" value="KSU81104.1"/>
    <property type="molecule type" value="Genomic_DNA"/>
</dbReference>
<comment type="caution">
    <text evidence="1">The sequence shown here is derived from an EMBL/GenBank/DDBJ whole genome shotgun (WGS) entry which is preliminary data.</text>
</comment>